<dbReference type="Pfam" id="PF02465">
    <property type="entry name" value="FliD_N"/>
    <property type="match status" value="1"/>
</dbReference>
<gene>
    <name evidence="2" type="ORF">PACILC2_14020</name>
</gene>
<evidence type="ECO:0000259" key="1">
    <source>
        <dbReference type="Pfam" id="PF02465"/>
    </source>
</evidence>
<name>A0ABQ4N3W0_9BACL</name>
<dbReference type="InterPro" id="IPR003481">
    <property type="entry name" value="FliD_N"/>
</dbReference>
<proteinExistence type="predicted"/>
<keyword evidence="3" id="KW-1185">Reference proteome</keyword>
<protein>
    <recommendedName>
        <fullName evidence="1">Flagellar hook-associated protein 2 N-terminal domain-containing protein</fullName>
    </recommendedName>
</protein>
<dbReference type="EMBL" id="BOVJ01000043">
    <property type="protein sequence ID" value="GIQ62834.1"/>
    <property type="molecule type" value="Genomic_DNA"/>
</dbReference>
<comment type="caution">
    <text evidence="2">The sequence shown here is derived from an EMBL/GenBank/DDBJ whole genome shotgun (WGS) entry which is preliminary data.</text>
</comment>
<feature type="domain" description="Flagellar hook-associated protein 2 N-terminal" evidence="1">
    <location>
        <begin position="10"/>
        <end position="38"/>
    </location>
</feature>
<organism evidence="2 3">
    <name type="scientific">Paenibacillus cisolokensis</name>
    <dbReference type="NCBI Taxonomy" id="1658519"/>
    <lineage>
        <taxon>Bacteria</taxon>
        <taxon>Bacillati</taxon>
        <taxon>Bacillota</taxon>
        <taxon>Bacilli</taxon>
        <taxon>Bacillales</taxon>
        <taxon>Paenibacillaceae</taxon>
        <taxon>Paenibacillus</taxon>
    </lineage>
</organism>
<reference evidence="2 3" key="1">
    <citation type="submission" date="2021-04" db="EMBL/GenBank/DDBJ databases">
        <title>Draft genome sequence of Paenibacillus cisolokensis, LC2-13A.</title>
        <authorList>
            <person name="Uke A."/>
            <person name="Chhe C."/>
            <person name="Baramee S."/>
            <person name="Kosugi A."/>
        </authorList>
    </citation>
    <scope>NUCLEOTIDE SEQUENCE [LARGE SCALE GENOMIC DNA]</scope>
    <source>
        <strain evidence="2 3">LC2-13A</strain>
    </source>
</reference>
<dbReference type="RefSeq" id="WP_372447060.1">
    <property type="nucleotide sequence ID" value="NZ_BOVJ01000043.1"/>
</dbReference>
<evidence type="ECO:0000313" key="3">
    <source>
        <dbReference type="Proteomes" id="UP000680304"/>
    </source>
</evidence>
<evidence type="ECO:0000313" key="2">
    <source>
        <dbReference type="EMBL" id="GIQ62834.1"/>
    </source>
</evidence>
<sequence>MGISISGLGSGLDTAQIISDLMTLERQPYTRLETSKKKSAIRKVYFPVDQYEAQHTQNRCL</sequence>
<accession>A0ABQ4N3W0</accession>
<dbReference type="Proteomes" id="UP000680304">
    <property type="component" value="Unassembled WGS sequence"/>
</dbReference>